<dbReference type="EMBL" id="SEKV01000193">
    <property type="protein sequence ID" value="TFY61772.1"/>
    <property type="molecule type" value="Genomic_DNA"/>
</dbReference>
<protein>
    <submittedName>
        <fullName evidence="1">Uncharacterized protein</fullName>
    </submittedName>
</protein>
<evidence type="ECO:0000313" key="2">
    <source>
        <dbReference type="Proteomes" id="UP000298390"/>
    </source>
</evidence>
<dbReference type="AlphaFoldDB" id="A0A4Y9YI11"/>
<comment type="caution">
    <text evidence="1">The sequence shown here is derived from an EMBL/GenBank/DDBJ whole genome shotgun (WGS) entry which is preliminary data.</text>
</comment>
<dbReference type="Proteomes" id="UP000298390">
    <property type="component" value="Unassembled WGS sequence"/>
</dbReference>
<proteinExistence type="predicted"/>
<evidence type="ECO:0000313" key="1">
    <source>
        <dbReference type="EMBL" id="TFY61772.1"/>
    </source>
</evidence>
<gene>
    <name evidence="1" type="ORF">EVJ58_g4304</name>
</gene>
<reference evidence="1 2" key="1">
    <citation type="submission" date="2019-01" db="EMBL/GenBank/DDBJ databases">
        <title>Genome sequencing of the rare red list fungi Fomitopsis rosea.</title>
        <authorList>
            <person name="Buettner E."/>
            <person name="Kellner H."/>
        </authorList>
    </citation>
    <scope>NUCLEOTIDE SEQUENCE [LARGE SCALE GENOMIC DNA]</scope>
    <source>
        <strain evidence="1 2">DSM 105464</strain>
    </source>
</reference>
<organism evidence="1 2">
    <name type="scientific">Rhodofomes roseus</name>
    <dbReference type="NCBI Taxonomy" id="34475"/>
    <lineage>
        <taxon>Eukaryota</taxon>
        <taxon>Fungi</taxon>
        <taxon>Dikarya</taxon>
        <taxon>Basidiomycota</taxon>
        <taxon>Agaricomycotina</taxon>
        <taxon>Agaricomycetes</taxon>
        <taxon>Polyporales</taxon>
        <taxon>Rhodofomes</taxon>
    </lineage>
</organism>
<sequence length="356" mass="40692">MERRCWTIQRIVDSIAHYVYWDEDDPRRPRNTVSLALTSHFIYERTGTLVWSCQGDLVPLLKCLPKETWVIEYPMTPPGERPAPRPVGIFKFRRQPAGLEWARVDANARQIRLLCFNMVWHRDNKMPVRGQPYEHLELYVSPPLRHLHITTSTRAAPEEGDERVVETLLRGVVGPNVTEFDFYRVFVPTSSILSITSIIPGLEHIRIRLPPVGWRRVMLGVLARLPALEELILFDSGNVGGANGTEIATDEGKFRVLKNLSLYVDTFSTGIPIMRALACAPLESVQVFVCVQPCNYDVTSSTGLAEFFQACGENRLRHLRNLNVYQVAEPHGKPSIVNMLMLEPVCRIWRLQRVRL</sequence>
<name>A0A4Y9YI11_9APHY</name>
<accession>A0A4Y9YI11</accession>